<dbReference type="AlphaFoldDB" id="A0A4P7SL55"/>
<evidence type="ECO:0000259" key="3">
    <source>
        <dbReference type="Pfam" id="PF24837"/>
    </source>
</evidence>
<sequence>MTTRPVLPTAVRVPAPGRRHGARRTLAAAGAAAVVLTLGACTSTSAAAPQESAPPSAALSGTSQPDPSATPTSVPAPAPAPGAEPVGVPPFQEDVMVLQATATEWVSVDDIVVTPFDGFTRVEYVLNGPGAASYEVTWVDRALDEATGRDLPIEGDAVLRVAIGSVPLSGIDATRDEAVEAGSVRSVLAPVALDDVAVGYVGATAPVPVRAFFWPEGHRLVVDLLDEG</sequence>
<feature type="region of interest" description="Disordered" evidence="1">
    <location>
        <begin position="46"/>
        <end position="88"/>
    </location>
</feature>
<feature type="region of interest" description="Disordered" evidence="1">
    <location>
        <begin position="1"/>
        <end position="20"/>
    </location>
</feature>
<evidence type="ECO:0000313" key="5">
    <source>
        <dbReference type="Proteomes" id="UP000296469"/>
    </source>
</evidence>
<evidence type="ECO:0000256" key="2">
    <source>
        <dbReference type="SAM" id="SignalP"/>
    </source>
</evidence>
<dbReference type="Pfam" id="PF24837">
    <property type="entry name" value="AMIN-like"/>
    <property type="match status" value="1"/>
</dbReference>
<feature type="compositionally biased region" description="Low complexity" evidence="1">
    <location>
        <begin position="46"/>
        <end position="60"/>
    </location>
</feature>
<feature type="signal peptide" evidence="2">
    <location>
        <begin position="1"/>
        <end position="47"/>
    </location>
</feature>
<dbReference type="InterPro" id="IPR056303">
    <property type="entry name" value="AMIN-like"/>
</dbReference>
<feature type="chain" id="PRO_5020977277" description="AMIN-like domain-containing protein" evidence="2">
    <location>
        <begin position="48"/>
        <end position="228"/>
    </location>
</feature>
<gene>
    <name evidence="4" type="ORF">E5225_12245</name>
</gene>
<organism evidence="4 5">
    <name type="scientific">Cellulomonas shaoxiangyii</name>
    <dbReference type="NCBI Taxonomy" id="2566013"/>
    <lineage>
        <taxon>Bacteria</taxon>
        <taxon>Bacillati</taxon>
        <taxon>Actinomycetota</taxon>
        <taxon>Actinomycetes</taxon>
        <taxon>Micrococcales</taxon>
        <taxon>Cellulomonadaceae</taxon>
        <taxon>Cellulomonas</taxon>
    </lineage>
</organism>
<dbReference type="KEGG" id="celz:E5225_12245"/>
<keyword evidence="5" id="KW-1185">Reference proteome</keyword>
<keyword evidence="2" id="KW-0732">Signal</keyword>
<protein>
    <recommendedName>
        <fullName evidence="3">AMIN-like domain-containing protein</fullName>
    </recommendedName>
</protein>
<reference evidence="4 5" key="1">
    <citation type="submission" date="2019-04" db="EMBL/GenBank/DDBJ databases">
        <title>Isolation and identification of Cellulomonas shaoxiangyii sp. Nov. isolated from feces of the Tibetan antelopes (Pantholops hodgsonii) in the Qinghai-Tibet plateau of China.</title>
        <authorList>
            <person name="Tian Z."/>
        </authorList>
    </citation>
    <scope>NUCLEOTIDE SEQUENCE [LARGE SCALE GENOMIC DNA]</scope>
    <source>
        <strain evidence="4 5">Z28</strain>
    </source>
</reference>
<evidence type="ECO:0000256" key="1">
    <source>
        <dbReference type="SAM" id="MobiDB-lite"/>
    </source>
</evidence>
<dbReference type="EMBL" id="CP039291">
    <property type="protein sequence ID" value="QCB94217.1"/>
    <property type="molecule type" value="Genomic_DNA"/>
</dbReference>
<name>A0A4P7SL55_9CELL</name>
<evidence type="ECO:0000313" key="4">
    <source>
        <dbReference type="EMBL" id="QCB94217.1"/>
    </source>
</evidence>
<dbReference type="Proteomes" id="UP000296469">
    <property type="component" value="Chromosome"/>
</dbReference>
<dbReference type="RefSeq" id="WP_135971953.1">
    <property type="nucleotide sequence ID" value="NZ_CP039291.1"/>
</dbReference>
<feature type="domain" description="AMIN-like" evidence="3">
    <location>
        <begin position="110"/>
        <end position="224"/>
    </location>
</feature>
<accession>A0A4P7SL55</accession>
<proteinExistence type="predicted"/>